<comment type="subcellular location">
    <subcellularLocation>
        <location evidence="1">Nucleus</location>
    </subcellularLocation>
</comment>
<organism evidence="4 5">
    <name type="scientific">Orchesella dallaii</name>
    <dbReference type="NCBI Taxonomy" id="48710"/>
    <lineage>
        <taxon>Eukaryota</taxon>
        <taxon>Metazoa</taxon>
        <taxon>Ecdysozoa</taxon>
        <taxon>Arthropoda</taxon>
        <taxon>Hexapoda</taxon>
        <taxon>Collembola</taxon>
        <taxon>Entomobryomorpha</taxon>
        <taxon>Entomobryoidea</taxon>
        <taxon>Orchesellidae</taxon>
        <taxon>Orchesellinae</taxon>
        <taxon>Orchesella</taxon>
    </lineage>
</organism>
<dbReference type="InterPro" id="IPR009057">
    <property type="entry name" value="Homeodomain-like_sf"/>
</dbReference>
<evidence type="ECO:0000256" key="2">
    <source>
        <dbReference type="ARBA" id="ARBA00023242"/>
    </source>
</evidence>
<sequence length="264" mass="29673">MASSPVTTADFYRVEWKVRPSMSSSLAQFFKDQVFTDMTIFCEGKKIHCHKIVLAACSPLLEKMLRTCNVTGTKTFFQGIKFRQIQSLLEFMYKGEAVVRPEDVGEFLRAANALQVNGLSAENWMTSEAPSAHKTLSHKNHRRLRKPINGVGKELKQKKMQTRAGGPRRLLLPGYGYKNYSKEDMESAIRAISNGMSVAVASRESGVPSRTLYGRIARLGIKPTCPRTLSWRGKRNRASTITESSVTDEGQRAQSTRRCAVMRF</sequence>
<dbReference type="InterPro" id="IPR007889">
    <property type="entry name" value="HTH_Psq"/>
</dbReference>
<dbReference type="Gene3D" id="3.30.710.10">
    <property type="entry name" value="Potassium Channel Kv1.1, Chain A"/>
    <property type="match status" value="1"/>
</dbReference>
<keyword evidence="2" id="KW-0539">Nucleus</keyword>
<dbReference type="Pfam" id="PF05225">
    <property type="entry name" value="HTH_psq"/>
    <property type="match status" value="1"/>
</dbReference>
<protein>
    <recommendedName>
        <fullName evidence="3">BTB domain-containing protein</fullName>
    </recommendedName>
</protein>
<dbReference type="Proteomes" id="UP001642540">
    <property type="component" value="Unassembled WGS sequence"/>
</dbReference>
<keyword evidence="5" id="KW-1185">Reference proteome</keyword>
<evidence type="ECO:0000313" key="5">
    <source>
        <dbReference type="Proteomes" id="UP001642540"/>
    </source>
</evidence>
<gene>
    <name evidence="4" type="ORF">ODALV1_LOCUS22292</name>
</gene>
<dbReference type="CDD" id="cd18315">
    <property type="entry name" value="BTB_POZ_BAB-like"/>
    <property type="match status" value="1"/>
</dbReference>
<dbReference type="Pfam" id="PF00651">
    <property type="entry name" value="BTB"/>
    <property type="match status" value="1"/>
</dbReference>
<feature type="domain" description="BTB" evidence="3">
    <location>
        <begin position="36"/>
        <end position="101"/>
    </location>
</feature>
<dbReference type="PROSITE" id="PS50097">
    <property type="entry name" value="BTB"/>
    <property type="match status" value="1"/>
</dbReference>
<dbReference type="PANTHER" id="PTHR23110:SF109">
    <property type="entry name" value="FI07618P-RELATED"/>
    <property type="match status" value="1"/>
</dbReference>
<proteinExistence type="predicted"/>
<evidence type="ECO:0000259" key="3">
    <source>
        <dbReference type="PROSITE" id="PS50097"/>
    </source>
</evidence>
<dbReference type="Gene3D" id="1.10.10.60">
    <property type="entry name" value="Homeodomain-like"/>
    <property type="match status" value="1"/>
</dbReference>
<dbReference type="SUPFAM" id="SSF46689">
    <property type="entry name" value="Homeodomain-like"/>
    <property type="match status" value="1"/>
</dbReference>
<dbReference type="InterPro" id="IPR000210">
    <property type="entry name" value="BTB/POZ_dom"/>
</dbReference>
<dbReference type="PANTHER" id="PTHR23110">
    <property type="entry name" value="BTB DOMAIN TRANSCRIPTION FACTOR"/>
    <property type="match status" value="1"/>
</dbReference>
<reference evidence="4 5" key="1">
    <citation type="submission" date="2024-08" db="EMBL/GenBank/DDBJ databases">
        <authorList>
            <person name="Cucini C."/>
            <person name="Frati F."/>
        </authorList>
    </citation>
    <scope>NUCLEOTIDE SEQUENCE [LARGE SCALE GENOMIC DNA]</scope>
</reference>
<dbReference type="SMART" id="SM00225">
    <property type="entry name" value="BTB"/>
    <property type="match status" value="1"/>
</dbReference>
<dbReference type="EMBL" id="CAXLJM020000075">
    <property type="protein sequence ID" value="CAL8128526.1"/>
    <property type="molecule type" value="Genomic_DNA"/>
</dbReference>
<accession>A0ABP1RHN7</accession>
<comment type="caution">
    <text evidence="4">The sequence shown here is derived from an EMBL/GenBank/DDBJ whole genome shotgun (WGS) entry which is preliminary data.</text>
</comment>
<dbReference type="InterPro" id="IPR011333">
    <property type="entry name" value="SKP1/BTB/POZ_sf"/>
</dbReference>
<evidence type="ECO:0000313" key="4">
    <source>
        <dbReference type="EMBL" id="CAL8128526.1"/>
    </source>
</evidence>
<evidence type="ECO:0000256" key="1">
    <source>
        <dbReference type="ARBA" id="ARBA00004123"/>
    </source>
</evidence>
<dbReference type="InterPro" id="IPR051095">
    <property type="entry name" value="Dros_DevTransReg"/>
</dbReference>
<name>A0ABP1RHN7_9HEXA</name>
<dbReference type="SUPFAM" id="SSF54695">
    <property type="entry name" value="POZ domain"/>
    <property type="match status" value="1"/>
</dbReference>